<keyword evidence="3" id="KW-0813">Transport</keyword>
<dbReference type="GO" id="GO:0015288">
    <property type="term" value="F:porin activity"/>
    <property type="evidence" value="ECO:0007669"/>
    <property type="project" value="UniProtKB-KW"/>
</dbReference>
<gene>
    <name evidence="11" type="ORF">BDP27DRAFT_1311160</name>
</gene>
<name>A0A9P5UFP7_9AGAR</name>
<organism evidence="11 12">
    <name type="scientific">Rhodocollybia butyracea</name>
    <dbReference type="NCBI Taxonomy" id="206335"/>
    <lineage>
        <taxon>Eukaryota</taxon>
        <taxon>Fungi</taxon>
        <taxon>Dikarya</taxon>
        <taxon>Basidiomycota</taxon>
        <taxon>Agaricomycotina</taxon>
        <taxon>Agaricomycetes</taxon>
        <taxon>Agaricomycetidae</taxon>
        <taxon>Agaricales</taxon>
        <taxon>Marasmiineae</taxon>
        <taxon>Omphalotaceae</taxon>
        <taxon>Rhodocollybia</taxon>
    </lineage>
</organism>
<evidence type="ECO:0000256" key="2">
    <source>
        <dbReference type="ARBA" id="ARBA00007780"/>
    </source>
</evidence>
<keyword evidence="10" id="KW-0472">Membrane</keyword>
<evidence type="ECO:0000256" key="10">
    <source>
        <dbReference type="ARBA" id="ARBA00023136"/>
    </source>
</evidence>
<dbReference type="GO" id="GO:0005741">
    <property type="term" value="C:mitochondrial outer membrane"/>
    <property type="evidence" value="ECO:0007669"/>
    <property type="project" value="UniProtKB-SubCell"/>
</dbReference>
<evidence type="ECO:0000256" key="5">
    <source>
        <dbReference type="ARBA" id="ARBA00022692"/>
    </source>
</evidence>
<dbReference type="AlphaFoldDB" id="A0A9P5UFP7"/>
<dbReference type="Pfam" id="PF01459">
    <property type="entry name" value="Porin_3"/>
    <property type="match status" value="1"/>
</dbReference>
<keyword evidence="9" id="KW-0496">Mitochondrion</keyword>
<evidence type="ECO:0000256" key="3">
    <source>
        <dbReference type="ARBA" id="ARBA00022448"/>
    </source>
</evidence>
<reference evidence="11" key="1">
    <citation type="submission" date="2020-11" db="EMBL/GenBank/DDBJ databases">
        <authorList>
            <consortium name="DOE Joint Genome Institute"/>
            <person name="Ahrendt S."/>
            <person name="Riley R."/>
            <person name="Andreopoulos W."/>
            <person name="Labutti K."/>
            <person name="Pangilinan J."/>
            <person name="Ruiz-Duenas F.J."/>
            <person name="Barrasa J.M."/>
            <person name="Sanchez-Garcia M."/>
            <person name="Camarero S."/>
            <person name="Miyauchi S."/>
            <person name="Serrano A."/>
            <person name="Linde D."/>
            <person name="Babiker R."/>
            <person name="Drula E."/>
            <person name="Ayuso-Fernandez I."/>
            <person name="Pacheco R."/>
            <person name="Padilla G."/>
            <person name="Ferreira P."/>
            <person name="Barriuso J."/>
            <person name="Kellner H."/>
            <person name="Castanera R."/>
            <person name="Alfaro M."/>
            <person name="Ramirez L."/>
            <person name="Pisabarro A.G."/>
            <person name="Kuo A."/>
            <person name="Tritt A."/>
            <person name="Lipzen A."/>
            <person name="He G."/>
            <person name="Yan M."/>
            <person name="Ng V."/>
            <person name="Cullen D."/>
            <person name="Martin F."/>
            <person name="Rosso M.-N."/>
            <person name="Henrissat B."/>
            <person name="Hibbett D."/>
            <person name="Martinez A.T."/>
            <person name="Grigoriev I.V."/>
        </authorList>
    </citation>
    <scope>NUCLEOTIDE SEQUENCE</scope>
    <source>
        <strain evidence="11">AH 40177</strain>
    </source>
</reference>
<dbReference type="EMBL" id="JADNRY010000003">
    <property type="protein sequence ID" value="KAF9077509.1"/>
    <property type="molecule type" value="Genomic_DNA"/>
</dbReference>
<sequence>MSLPQPVPPSWKDLGKSSNDLLGKDFPFHHTSLEIKTKANDVTFKVAGNNTAGAIVGDLEAKYTNKIHGVTLTNTWTTANVLKSQVELENQIAKGLKLDILSTLAPEKGTKTAAINAAFKQSGLHTRAALDVFKGPTFTADAVVGRDGFLIGGETAYNVTEGNITRYAAAIGYNAPEYAVTVHGLNNFRTFSASYYHRVSPDIEAGAKAVYDSKATTGGVALEVGTKVYLDPAAFVKAKINNVGVIALGYTQALRPGVKLGLGLAVDTQKLNQVSPSGPAHKVGASFTFDS</sequence>
<evidence type="ECO:0000256" key="1">
    <source>
        <dbReference type="ARBA" id="ARBA00004294"/>
    </source>
</evidence>
<comment type="caution">
    <text evidence="11">The sequence shown here is derived from an EMBL/GenBank/DDBJ whole genome shotgun (WGS) entry which is preliminary data.</text>
</comment>
<dbReference type="InterPro" id="IPR023614">
    <property type="entry name" value="Porin_dom_sf"/>
</dbReference>
<protein>
    <submittedName>
        <fullName evidence="11">Eukaryotic porin/Tom40</fullName>
    </submittedName>
</protein>
<keyword evidence="7" id="KW-0406">Ion transport</keyword>
<dbReference type="PANTHER" id="PTHR11743:SF70">
    <property type="entry name" value="GH26960P-RELATED"/>
    <property type="match status" value="1"/>
</dbReference>
<keyword evidence="4" id="KW-1134">Transmembrane beta strand</keyword>
<dbReference type="GO" id="GO:0046930">
    <property type="term" value="C:pore complex"/>
    <property type="evidence" value="ECO:0007669"/>
    <property type="project" value="UniProtKB-KW"/>
</dbReference>
<keyword evidence="12" id="KW-1185">Reference proteome</keyword>
<keyword evidence="6" id="KW-1000">Mitochondrion outer membrane</keyword>
<proteinExistence type="inferred from homology"/>
<dbReference type="GO" id="GO:0008308">
    <property type="term" value="F:voltage-gated monoatomic anion channel activity"/>
    <property type="evidence" value="ECO:0007669"/>
    <property type="project" value="InterPro"/>
</dbReference>
<dbReference type="OrthoDB" id="7827681at2759"/>
<evidence type="ECO:0000256" key="7">
    <source>
        <dbReference type="ARBA" id="ARBA00023065"/>
    </source>
</evidence>
<accession>A0A9P5UFP7</accession>
<dbReference type="CDD" id="cd07306">
    <property type="entry name" value="Porin3_VDAC"/>
    <property type="match status" value="1"/>
</dbReference>
<evidence type="ECO:0000256" key="6">
    <source>
        <dbReference type="ARBA" id="ARBA00022787"/>
    </source>
</evidence>
<dbReference type="InterPro" id="IPR027246">
    <property type="entry name" value="Porin_Euk/Tom40"/>
</dbReference>
<evidence type="ECO:0000313" key="12">
    <source>
        <dbReference type="Proteomes" id="UP000772434"/>
    </source>
</evidence>
<dbReference type="FunFam" id="2.40.160.10:FF:000012">
    <property type="entry name" value="Voltage-dependent anion-selective channel"/>
    <property type="match status" value="1"/>
</dbReference>
<keyword evidence="5" id="KW-0812">Transmembrane</keyword>
<dbReference type="PRINTS" id="PR00185">
    <property type="entry name" value="EUKARYTPORIN"/>
</dbReference>
<comment type="similarity">
    <text evidence="2">Belongs to the eukaryotic mitochondrial porin family.</text>
</comment>
<dbReference type="PANTHER" id="PTHR11743">
    <property type="entry name" value="VOLTAGE-DEPENDENT ANION-SELECTIVE CHANNEL"/>
    <property type="match status" value="1"/>
</dbReference>
<dbReference type="Proteomes" id="UP000772434">
    <property type="component" value="Unassembled WGS sequence"/>
</dbReference>
<dbReference type="Gene3D" id="2.40.160.10">
    <property type="entry name" value="Porin"/>
    <property type="match status" value="1"/>
</dbReference>
<comment type="subcellular location">
    <subcellularLocation>
        <location evidence="1">Mitochondrion outer membrane</location>
    </subcellularLocation>
</comment>
<evidence type="ECO:0000313" key="11">
    <source>
        <dbReference type="EMBL" id="KAF9077509.1"/>
    </source>
</evidence>
<evidence type="ECO:0000256" key="4">
    <source>
        <dbReference type="ARBA" id="ARBA00022452"/>
    </source>
</evidence>
<evidence type="ECO:0000256" key="9">
    <source>
        <dbReference type="ARBA" id="ARBA00023128"/>
    </source>
</evidence>
<evidence type="ECO:0000256" key="8">
    <source>
        <dbReference type="ARBA" id="ARBA00023114"/>
    </source>
</evidence>
<keyword evidence="8" id="KW-0626">Porin</keyword>
<dbReference type="InterPro" id="IPR001925">
    <property type="entry name" value="Porin_Euk"/>
</dbReference>